<protein>
    <submittedName>
        <fullName evidence="2">Uncharacterized protein</fullName>
    </submittedName>
</protein>
<dbReference type="Proteomes" id="UP000028924">
    <property type="component" value="Unassembled WGS sequence"/>
</dbReference>
<feature type="compositionally biased region" description="Pro residues" evidence="1">
    <location>
        <begin position="47"/>
        <end position="58"/>
    </location>
</feature>
<dbReference type="GeneID" id="23612152"/>
<keyword evidence="3" id="KW-1185">Reference proteome</keyword>
<evidence type="ECO:0000313" key="3">
    <source>
        <dbReference type="Proteomes" id="UP000028924"/>
    </source>
</evidence>
<organism evidence="2 3">
    <name type="scientific">Auxenochlorella protothecoides</name>
    <name type="common">Green microalga</name>
    <name type="synonym">Chlorella protothecoides</name>
    <dbReference type="NCBI Taxonomy" id="3075"/>
    <lineage>
        <taxon>Eukaryota</taxon>
        <taxon>Viridiplantae</taxon>
        <taxon>Chlorophyta</taxon>
        <taxon>core chlorophytes</taxon>
        <taxon>Trebouxiophyceae</taxon>
        <taxon>Chlorellales</taxon>
        <taxon>Chlorellaceae</taxon>
        <taxon>Auxenochlorella</taxon>
    </lineage>
</organism>
<sequence>MNALVVWASSSEALQHLSPHSWAEAQPLSLPPVPAHKTQDAAHPGPFVRPPEPVRTVF</sequence>
<accession>A0A087SM75</accession>
<feature type="region of interest" description="Disordered" evidence="1">
    <location>
        <begin position="28"/>
        <end position="58"/>
    </location>
</feature>
<proteinExistence type="predicted"/>
<dbReference type="KEGG" id="apro:F751_0761"/>
<evidence type="ECO:0000256" key="1">
    <source>
        <dbReference type="SAM" id="MobiDB-lite"/>
    </source>
</evidence>
<reference evidence="2 3" key="1">
    <citation type="journal article" date="2014" name="BMC Genomics">
        <title>Oil accumulation mechanisms of the oleaginous microalga Chlorella protothecoides revealed through its genome, transcriptomes, and proteomes.</title>
        <authorList>
            <person name="Gao C."/>
            <person name="Wang Y."/>
            <person name="Shen Y."/>
            <person name="Yan D."/>
            <person name="He X."/>
            <person name="Dai J."/>
            <person name="Wu Q."/>
        </authorList>
    </citation>
    <scope>NUCLEOTIDE SEQUENCE [LARGE SCALE GENOMIC DNA]</scope>
    <source>
        <strain evidence="2 3">0710</strain>
    </source>
</reference>
<dbReference type="EMBL" id="KL662135">
    <property type="protein sequence ID" value="KFM26829.1"/>
    <property type="molecule type" value="Genomic_DNA"/>
</dbReference>
<dbReference type="RefSeq" id="XP_011399777.1">
    <property type="nucleotide sequence ID" value="XM_011401475.1"/>
</dbReference>
<dbReference type="AlphaFoldDB" id="A0A087SM75"/>
<gene>
    <name evidence="2" type="ORF">F751_0761</name>
</gene>
<evidence type="ECO:0000313" key="2">
    <source>
        <dbReference type="EMBL" id="KFM26829.1"/>
    </source>
</evidence>
<name>A0A087SM75_AUXPR</name>